<name>A0A6C0W3L7_9AGAR</name>
<sequence length="235" mass="26864">MCHRCDLSELLLITTILPFSCPKVSSLKRIGPHNYDILSIIIGSLLGDATMEKDGYGSRFAFYQAKINGEYLLWLHQIISLLGYSKENIPLIQSIKGIDGQLRYYYRFRTYTYSSFNWIYDEFYPSSSLLGKGVRKIVPKSIENFLSPLALAIWLMDDGCKYKNKGLKFSTNGFTLKDVKVLASVLENKYGLITAIHKTGIVNQYSLYIPKSNLKELIKIVKPHIHPTMAYKIEN</sequence>
<evidence type="ECO:0000259" key="2">
    <source>
        <dbReference type="Pfam" id="PF03161"/>
    </source>
</evidence>
<accession>A0A6C0W3L7</accession>
<evidence type="ECO:0000313" key="3">
    <source>
        <dbReference type="EMBL" id="QIC20198.1"/>
    </source>
</evidence>
<organism evidence="3">
    <name type="scientific">Tricholoma bakamatsutake</name>
    <dbReference type="NCBI Taxonomy" id="51221"/>
    <lineage>
        <taxon>Eukaryota</taxon>
        <taxon>Fungi</taxon>
        <taxon>Dikarya</taxon>
        <taxon>Basidiomycota</taxon>
        <taxon>Agaricomycotina</taxon>
        <taxon>Agaricomycetes</taxon>
        <taxon>Agaricomycetidae</taxon>
        <taxon>Agaricales</taxon>
        <taxon>Tricholomatineae</taxon>
        <taxon>Tricholomataceae</taxon>
        <taxon>Tricholoma</taxon>
    </lineage>
</organism>
<dbReference type="GO" id="GO:0004519">
    <property type="term" value="F:endonuclease activity"/>
    <property type="evidence" value="ECO:0007669"/>
    <property type="project" value="UniProtKB-KW"/>
</dbReference>
<dbReference type="InterPro" id="IPR004860">
    <property type="entry name" value="LAGLIDADG_dom"/>
</dbReference>
<evidence type="ECO:0000256" key="1">
    <source>
        <dbReference type="ARBA" id="ARBA00002670"/>
    </source>
</evidence>
<dbReference type="AlphaFoldDB" id="A0A6C0W3L7"/>
<reference evidence="3" key="1">
    <citation type="journal article" date="2021" name="Front. Genet.">
        <title>Comparative Mitogenomic Analysis Reveals Dynamics of Intron Within and Between Tricholoma Species and Phylogeny of Basidiomycota.</title>
        <authorList>
            <person name="Huang W."/>
            <person name="Feng H."/>
            <person name="Tu W."/>
            <person name="Xiong C."/>
            <person name="Jin X."/>
            <person name="Li P."/>
            <person name="Wang X."/>
            <person name="Li Q."/>
        </authorList>
    </citation>
    <scope>NUCLEOTIDE SEQUENCE</scope>
</reference>
<geneLocation type="mitochondrion" evidence="3"/>
<dbReference type="RefSeq" id="YP_009739355.1">
    <property type="nucleotide sequence ID" value="NC_046499.1"/>
</dbReference>
<dbReference type="EMBL" id="MN873035">
    <property type="protein sequence ID" value="QIC20198.1"/>
    <property type="molecule type" value="Genomic_DNA"/>
</dbReference>
<comment type="function">
    <text evidence="1">Mitochondrial DNA endonuclease involved in intron homing.</text>
</comment>
<keyword evidence="3" id="KW-0378">Hydrolase</keyword>
<dbReference type="InterPro" id="IPR027434">
    <property type="entry name" value="Homing_endonucl"/>
</dbReference>
<feature type="domain" description="Homing endonuclease LAGLIDADG" evidence="2">
    <location>
        <begin position="39"/>
        <end position="216"/>
    </location>
</feature>
<keyword evidence="3" id="KW-0255">Endonuclease</keyword>
<gene>
    <name evidence="3" type="primary">orf235</name>
</gene>
<proteinExistence type="predicted"/>
<dbReference type="SUPFAM" id="SSF55608">
    <property type="entry name" value="Homing endonucleases"/>
    <property type="match status" value="1"/>
</dbReference>
<dbReference type="GeneID" id="44802788"/>
<keyword evidence="3" id="KW-0496">Mitochondrion</keyword>
<protein>
    <submittedName>
        <fullName evidence="3">LAGLIDADG homing endonuclease</fullName>
    </submittedName>
</protein>
<dbReference type="Gene3D" id="3.10.28.10">
    <property type="entry name" value="Homing endonucleases"/>
    <property type="match status" value="2"/>
</dbReference>
<dbReference type="Pfam" id="PF03161">
    <property type="entry name" value="LAGLIDADG_2"/>
    <property type="match status" value="1"/>
</dbReference>
<keyword evidence="3" id="KW-0540">Nuclease</keyword>